<dbReference type="GO" id="GO:0016114">
    <property type="term" value="P:terpenoid biosynthetic process"/>
    <property type="evidence" value="ECO:0007669"/>
    <property type="project" value="InterPro"/>
</dbReference>
<protein>
    <recommendedName>
        <fullName evidence="9">Terpene synthase N-terminal domain-containing protein</fullName>
    </recommendedName>
</protein>
<dbReference type="Gene3D" id="1.10.600.10">
    <property type="entry name" value="Farnesyl Diphosphate Synthase"/>
    <property type="match status" value="2"/>
</dbReference>
<sequence length="409" mass="46784">MIHYDDDDDINTMTMLEFIDDIQRLGLGYHFKEDITRALYKILNNNAGQRTYQSLHFTALSFRLLRQYGFEISQDVFSRFTDGNGSFKAWLCEDVKGMLSLYEASYFSFEGESLLDEGLAFSTIYLKNLSGANVTKGLAEQVSHALELPLHHRMQRLEARWHIEAYSKRPDAIKCYLKLRNEILTRCNWVDMGLAKKLSFIKDRLMECFFWSVGIVSEPQQSHVRKGLTKVAALVTTIDDVYDVCGTLDELELFTSAVERWDIKAVENLPDYMKLCFLALYNTVNEMVYDTLKKQGENALPYVTKSAPEVQRGETANSISCMTGGSMNVSEEFAREYISNMVQNSWKKLNKDGASGSPFTEQFVQAARNLARISQCVYQYGDWHGAPDTRAKNRILSVIIDPIRMVVSH</sequence>
<dbReference type="PANTHER" id="PTHR31225">
    <property type="entry name" value="OS04G0344100 PROTEIN-RELATED"/>
    <property type="match status" value="1"/>
</dbReference>
<dbReference type="Gene3D" id="1.50.10.130">
    <property type="entry name" value="Terpene synthase, N-terminal domain"/>
    <property type="match status" value="1"/>
</dbReference>
<evidence type="ECO:0000256" key="1">
    <source>
        <dbReference type="ARBA" id="ARBA00001946"/>
    </source>
</evidence>
<dbReference type="FunFam" id="1.50.10.130:FF:000001">
    <property type="entry name" value="Isoprene synthase, chloroplastic"/>
    <property type="match status" value="1"/>
</dbReference>
<keyword evidence="3" id="KW-0460">Magnesium</keyword>
<dbReference type="GO" id="GO:0010333">
    <property type="term" value="F:terpene synthase activity"/>
    <property type="evidence" value="ECO:0007669"/>
    <property type="project" value="InterPro"/>
</dbReference>
<dbReference type="EMBL" id="VIEB01001070">
    <property type="protein sequence ID" value="TQD75845.1"/>
    <property type="molecule type" value="Genomic_DNA"/>
</dbReference>
<dbReference type="STRING" id="106549.A0A540KNP9"/>
<evidence type="ECO:0000259" key="6">
    <source>
        <dbReference type="Pfam" id="PF03936"/>
    </source>
</evidence>
<dbReference type="Pfam" id="PF01397">
    <property type="entry name" value="Terpene_synth"/>
    <property type="match status" value="1"/>
</dbReference>
<evidence type="ECO:0000256" key="4">
    <source>
        <dbReference type="ARBA" id="ARBA00023239"/>
    </source>
</evidence>
<dbReference type="GO" id="GO:0000287">
    <property type="term" value="F:magnesium ion binding"/>
    <property type="evidence" value="ECO:0007669"/>
    <property type="project" value="InterPro"/>
</dbReference>
<feature type="domain" description="Terpene synthase N-terminal" evidence="5">
    <location>
        <begin position="9"/>
        <end position="146"/>
    </location>
</feature>
<accession>A0A540KNP9</accession>
<proteinExistence type="predicted"/>
<dbReference type="InterPro" id="IPR008949">
    <property type="entry name" value="Isoprenoid_synthase_dom_sf"/>
</dbReference>
<keyword evidence="8" id="KW-1185">Reference proteome</keyword>
<comment type="cofactor">
    <cofactor evidence="1">
        <name>Mg(2+)</name>
        <dbReference type="ChEBI" id="CHEBI:18420"/>
    </cofactor>
</comment>
<comment type="caution">
    <text evidence="7">The sequence shown here is derived from an EMBL/GenBank/DDBJ whole genome shotgun (WGS) entry which is preliminary data.</text>
</comment>
<evidence type="ECO:0000259" key="5">
    <source>
        <dbReference type="Pfam" id="PF01397"/>
    </source>
</evidence>
<dbReference type="InterPro" id="IPR001906">
    <property type="entry name" value="Terpene_synth_N"/>
</dbReference>
<evidence type="ECO:0000313" key="8">
    <source>
        <dbReference type="Proteomes" id="UP000315295"/>
    </source>
</evidence>
<dbReference type="SUPFAM" id="SSF48576">
    <property type="entry name" value="Terpenoid synthases"/>
    <property type="match status" value="1"/>
</dbReference>
<dbReference type="AlphaFoldDB" id="A0A540KNP9"/>
<name>A0A540KNP9_MALBA</name>
<dbReference type="InterPro" id="IPR005630">
    <property type="entry name" value="Terpene_synthase_metal-bd"/>
</dbReference>
<evidence type="ECO:0000256" key="2">
    <source>
        <dbReference type="ARBA" id="ARBA00022723"/>
    </source>
</evidence>
<dbReference type="InterPro" id="IPR008930">
    <property type="entry name" value="Terpenoid_cyclase/PrenylTrfase"/>
</dbReference>
<reference evidence="7 8" key="1">
    <citation type="journal article" date="2019" name="G3 (Bethesda)">
        <title>Sequencing of a Wild Apple (Malus baccata) Genome Unravels the Differences Between Cultivated and Wild Apple Species Regarding Disease Resistance and Cold Tolerance.</title>
        <authorList>
            <person name="Chen X."/>
        </authorList>
    </citation>
    <scope>NUCLEOTIDE SEQUENCE [LARGE SCALE GENOMIC DNA]</scope>
    <source>
        <strain evidence="8">cv. Shandingzi</strain>
        <tissue evidence="7">Leaves</tissue>
    </source>
</reference>
<keyword evidence="4" id="KW-0456">Lyase</keyword>
<evidence type="ECO:0000313" key="7">
    <source>
        <dbReference type="EMBL" id="TQD75845.1"/>
    </source>
</evidence>
<dbReference type="InterPro" id="IPR050148">
    <property type="entry name" value="Terpene_synthase-like"/>
</dbReference>
<evidence type="ECO:0008006" key="9">
    <source>
        <dbReference type="Google" id="ProtNLM"/>
    </source>
</evidence>
<keyword evidence="2" id="KW-0479">Metal-binding</keyword>
<dbReference type="PANTHER" id="PTHR31225:SF252">
    <property type="entry name" value="TERPENE SYNTHASE 12-RELATED"/>
    <property type="match status" value="1"/>
</dbReference>
<evidence type="ECO:0000256" key="3">
    <source>
        <dbReference type="ARBA" id="ARBA00022842"/>
    </source>
</evidence>
<dbReference type="InterPro" id="IPR036965">
    <property type="entry name" value="Terpene_synth_N_sf"/>
</dbReference>
<dbReference type="SUPFAM" id="SSF48239">
    <property type="entry name" value="Terpenoid cyclases/Protein prenyltransferases"/>
    <property type="match status" value="1"/>
</dbReference>
<dbReference type="Pfam" id="PF03936">
    <property type="entry name" value="Terpene_synth_C"/>
    <property type="match status" value="1"/>
</dbReference>
<dbReference type="Proteomes" id="UP000315295">
    <property type="component" value="Unassembled WGS sequence"/>
</dbReference>
<organism evidence="7 8">
    <name type="scientific">Malus baccata</name>
    <name type="common">Siberian crab apple</name>
    <name type="synonym">Pyrus baccata</name>
    <dbReference type="NCBI Taxonomy" id="106549"/>
    <lineage>
        <taxon>Eukaryota</taxon>
        <taxon>Viridiplantae</taxon>
        <taxon>Streptophyta</taxon>
        <taxon>Embryophyta</taxon>
        <taxon>Tracheophyta</taxon>
        <taxon>Spermatophyta</taxon>
        <taxon>Magnoliopsida</taxon>
        <taxon>eudicotyledons</taxon>
        <taxon>Gunneridae</taxon>
        <taxon>Pentapetalae</taxon>
        <taxon>rosids</taxon>
        <taxon>fabids</taxon>
        <taxon>Rosales</taxon>
        <taxon>Rosaceae</taxon>
        <taxon>Amygdaloideae</taxon>
        <taxon>Maleae</taxon>
        <taxon>Malus</taxon>
    </lineage>
</organism>
<feature type="domain" description="Terpene synthase metal-binding" evidence="6">
    <location>
        <begin position="191"/>
        <end position="306"/>
    </location>
</feature>
<gene>
    <name evidence="7" type="ORF">C1H46_038614</name>
</gene>